<evidence type="ECO:0008006" key="3">
    <source>
        <dbReference type="Google" id="ProtNLM"/>
    </source>
</evidence>
<comment type="caution">
    <text evidence="1">The sequence shown here is derived from an EMBL/GenBank/DDBJ whole genome shotgun (WGS) entry which is preliminary data.</text>
</comment>
<protein>
    <recommendedName>
        <fullName evidence="3">FHA domain-containing protein</fullName>
    </recommendedName>
</protein>
<organism evidence="1 2">
    <name type="scientific">Zhongshania borealis</name>
    <dbReference type="NCBI Taxonomy" id="889488"/>
    <lineage>
        <taxon>Bacteria</taxon>
        <taxon>Pseudomonadati</taxon>
        <taxon>Pseudomonadota</taxon>
        <taxon>Gammaproteobacteria</taxon>
        <taxon>Cellvibrionales</taxon>
        <taxon>Spongiibacteraceae</taxon>
        <taxon>Zhongshania</taxon>
    </lineage>
</organism>
<dbReference type="Proteomes" id="UP001500392">
    <property type="component" value="Unassembled WGS sequence"/>
</dbReference>
<sequence length="144" mass="16047">MITLIKILFFGGASLLTPKLVDLVDSTTLIQLAEPISAITEHAALEIDVSSYIVADNEDVAEEEFVQVFPEACVSALLHSKYGVSVYLDQVEGIWLNGQKLLRLSASTGVPIGDNFNRLELHVCKEIRKTTLTWHNHEKPQFLR</sequence>
<keyword evidence="2" id="KW-1185">Reference proteome</keyword>
<name>A0ABP7WP47_9GAMM</name>
<evidence type="ECO:0000313" key="1">
    <source>
        <dbReference type="EMBL" id="GAA4093277.1"/>
    </source>
</evidence>
<reference evidence="2" key="1">
    <citation type="journal article" date="2019" name="Int. J. Syst. Evol. Microbiol.">
        <title>The Global Catalogue of Microorganisms (GCM) 10K type strain sequencing project: providing services to taxonomists for standard genome sequencing and annotation.</title>
        <authorList>
            <consortium name="The Broad Institute Genomics Platform"/>
            <consortium name="The Broad Institute Genome Sequencing Center for Infectious Disease"/>
            <person name="Wu L."/>
            <person name="Ma J."/>
        </authorList>
    </citation>
    <scope>NUCLEOTIDE SEQUENCE [LARGE SCALE GENOMIC DNA]</scope>
    <source>
        <strain evidence="2">JCM 17304</strain>
    </source>
</reference>
<evidence type="ECO:0000313" key="2">
    <source>
        <dbReference type="Proteomes" id="UP001500392"/>
    </source>
</evidence>
<proteinExistence type="predicted"/>
<accession>A0ABP7WP47</accession>
<dbReference type="EMBL" id="BAABDM010000002">
    <property type="protein sequence ID" value="GAA4093277.1"/>
    <property type="molecule type" value="Genomic_DNA"/>
</dbReference>
<gene>
    <name evidence="1" type="ORF">GCM10022414_16280</name>
</gene>
<dbReference type="RefSeq" id="WP_344934464.1">
    <property type="nucleotide sequence ID" value="NZ_BAABDM010000002.1"/>
</dbReference>